<protein>
    <submittedName>
        <fullName evidence="1">Uncharacterized protein</fullName>
    </submittedName>
</protein>
<reference evidence="1 2" key="2">
    <citation type="journal article" date="2022" name="Mol. Biol. Evol.">
        <title>Comparative Genomics Reveals Insights into the Divergent Evolution of Astigmatic Mites and Household Pest Adaptations.</title>
        <authorList>
            <person name="Xiong Q."/>
            <person name="Wan A.T."/>
            <person name="Liu X."/>
            <person name="Fung C.S."/>
            <person name="Xiao X."/>
            <person name="Malainual N."/>
            <person name="Hou J."/>
            <person name="Wang L."/>
            <person name="Wang M."/>
            <person name="Yang K.Y."/>
            <person name="Cui Y."/>
            <person name="Leung E.L."/>
            <person name="Nong W."/>
            <person name="Shin S.K."/>
            <person name="Au S.W."/>
            <person name="Jeong K.Y."/>
            <person name="Chew F.T."/>
            <person name="Hui J.H."/>
            <person name="Leung T.F."/>
            <person name="Tungtrongchitr A."/>
            <person name="Zhong N."/>
            <person name="Liu Z."/>
            <person name="Tsui S.K."/>
        </authorList>
    </citation>
    <scope>NUCLEOTIDE SEQUENCE [LARGE SCALE GENOMIC DNA]</scope>
    <source>
        <strain evidence="1">Derp</strain>
    </source>
</reference>
<dbReference type="EMBL" id="NJHN03000095">
    <property type="protein sequence ID" value="KAH9416113.1"/>
    <property type="molecule type" value="Genomic_DNA"/>
</dbReference>
<evidence type="ECO:0000313" key="2">
    <source>
        <dbReference type="Proteomes" id="UP000887458"/>
    </source>
</evidence>
<proteinExistence type="predicted"/>
<organism evidence="1 2">
    <name type="scientific">Dermatophagoides pteronyssinus</name>
    <name type="common">European house dust mite</name>
    <dbReference type="NCBI Taxonomy" id="6956"/>
    <lineage>
        <taxon>Eukaryota</taxon>
        <taxon>Metazoa</taxon>
        <taxon>Ecdysozoa</taxon>
        <taxon>Arthropoda</taxon>
        <taxon>Chelicerata</taxon>
        <taxon>Arachnida</taxon>
        <taxon>Acari</taxon>
        <taxon>Acariformes</taxon>
        <taxon>Sarcoptiformes</taxon>
        <taxon>Astigmata</taxon>
        <taxon>Psoroptidia</taxon>
        <taxon>Analgoidea</taxon>
        <taxon>Pyroglyphidae</taxon>
        <taxon>Dermatophagoidinae</taxon>
        <taxon>Dermatophagoides</taxon>
    </lineage>
</organism>
<comment type="caution">
    <text evidence="1">The sequence shown here is derived from an EMBL/GenBank/DDBJ whole genome shotgun (WGS) entry which is preliminary data.</text>
</comment>
<sequence>LLTIFRRQCSLTGRFCIGGVANDIITFQTLELLPCKRIVQLNLILLDTMNMMEILLYQYNVYNHLDPVQFDDKYYVYIILVINKIRSKFLFKFDSKSVINGQSSYCGICTKNCPVSISIDISNCSDGIHGCMNDICSTAEFQYSILSMAYYYYHLIIAARFSAFEIGSGGTKRSRIMFGRRE</sequence>
<gene>
    <name evidence="1" type="ORF">DERP_000610</name>
</gene>
<reference evidence="1 2" key="1">
    <citation type="journal article" date="2018" name="J. Allergy Clin. Immunol.">
        <title>High-quality assembly of Dermatophagoides pteronyssinus genome and transcriptome reveals a wide range of novel allergens.</title>
        <authorList>
            <person name="Liu X.Y."/>
            <person name="Yang K.Y."/>
            <person name="Wang M.Q."/>
            <person name="Kwok J.S."/>
            <person name="Zeng X."/>
            <person name="Yang Z."/>
            <person name="Xiao X.J."/>
            <person name="Lau C.P."/>
            <person name="Li Y."/>
            <person name="Huang Z.M."/>
            <person name="Ba J.G."/>
            <person name="Yim A.K."/>
            <person name="Ouyang C.Y."/>
            <person name="Ngai S.M."/>
            <person name="Chan T.F."/>
            <person name="Leung E.L."/>
            <person name="Liu L."/>
            <person name="Liu Z.G."/>
            <person name="Tsui S.K."/>
        </authorList>
    </citation>
    <scope>NUCLEOTIDE SEQUENCE [LARGE SCALE GENOMIC DNA]</scope>
    <source>
        <strain evidence="1">Derp</strain>
    </source>
</reference>
<feature type="non-terminal residue" evidence="1">
    <location>
        <position position="182"/>
    </location>
</feature>
<name>A0ABQ8J0N3_DERPT</name>
<evidence type="ECO:0000313" key="1">
    <source>
        <dbReference type="EMBL" id="KAH9416113.1"/>
    </source>
</evidence>
<accession>A0ABQ8J0N3</accession>
<dbReference type="Proteomes" id="UP000887458">
    <property type="component" value="Unassembled WGS sequence"/>
</dbReference>
<keyword evidence="2" id="KW-1185">Reference proteome</keyword>
<feature type="non-terminal residue" evidence="1">
    <location>
        <position position="1"/>
    </location>
</feature>